<gene>
    <name evidence="1" type="ORF">ACOC_LOCUS1488</name>
</gene>
<dbReference type="Proteomes" id="UP000267027">
    <property type="component" value="Unassembled WGS sequence"/>
</dbReference>
<proteinExistence type="predicted"/>
<dbReference type="OrthoDB" id="5833121at2759"/>
<sequence length="172" mass="20234">MSVTGIDRHEQRMKLVMEIKAIRFEEYDTIRKSDLDFIVDVWKTALLSVPTGKHNRFHPCASNRYQTRVRQLKMPALRTWYLPRGQGLELSDTDFNRVETMVTSRALKEWGVFTGLIVVMHFAYYKIQNNPSLVAPEQRAELFYVKWLKEKIPALRPYGVTEEKRHPPPEKA</sequence>
<dbReference type="WBParaSite" id="ACOC_0000148701-mRNA-1">
    <property type="protein sequence ID" value="ACOC_0000148701-mRNA-1"/>
    <property type="gene ID" value="ACOC_0000148701"/>
</dbReference>
<dbReference type="STRING" id="334426.A0A0R3PCF0"/>
<dbReference type="EMBL" id="UYYA01000223">
    <property type="protein sequence ID" value="VDM53073.1"/>
    <property type="molecule type" value="Genomic_DNA"/>
</dbReference>
<reference evidence="3" key="1">
    <citation type="submission" date="2017-02" db="UniProtKB">
        <authorList>
            <consortium name="WormBaseParasite"/>
        </authorList>
    </citation>
    <scope>IDENTIFICATION</scope>
</reference>
<dbReference type="AlphaFoldDB" id="A0A0R3PCF0"/>
<evidence type="ECO:0000313" key="3">
    <source>
        <dbReference type="WBParaSite" id="ACOC_0000148701-mRNA-1"/>
    </source>
</evidence>
<evidence type="ECO:0000313" key="2">
    <source>
        <dbReference type="Proteomes" id="UP000267027"/>
    </source>
</evidence>
<organism evidence="3">
    <name type="scientific">Angiostrongylus costaricensis</name>
    <name type="common">Nematode worm</name>
    <dbReference type="NCBI Taxonomy" id="334426"/>
    <lineage>
        <taxon>Eukaryota</taxon>
        <taxon>Metazoa</taxon>
        <taxon>Ecdysozoa</taxon>
        <taxon>Nematoda</taxon>
        <taxon>Chromadorea</taxon>
        <taxon>Rhabditida</taxon>
        <taxon>Rhabditina</taxon>
        <taxon>Rhabditomorpha</taxon>
        <taxon>Strongyloidea</taxon>
        <taxon>Metastrongylidae</taxon>
        <taxon>Angiostrongylus</taxon>
    </lineage>
</organism>
<reference evidence="1 2" key="2">
    <citation type="submission" date="2018-11" db="EMBL/GenBank/DDBJ databases">
        <authorList>
            <consortium name="Pathogen Informatics"/>
        </authorList>
    </citation>
    <scope>NUCLEOTIDE SEQUENCE [LARGE SCALE GENOMIC DNA]</scope>
    <source>
        <strain evidence="1 2">Costa Rica</strain>
    </source>
</reference>
<protein>
    <submittedName>
        <fullName evidence="3">Bac_transf domain-containing protein</fullName>
    </submittedName>
</protein>
<evidence type="ECO:0000313" key="1">
    <source>
        <dbReference type="EMBL" id="VDM53073.1"/>
    </source>
</evidence>
<keyword evidence="2" id="KW-1185">Reference proteome</keyword>
<accession>A0A0R3PCF0</accession>
<name>A0A0R3PCF0_ANGCS</name>